<organism evidence="2 3">
    <name type="scientific">Chitinophaga ginsengisoli</name>
    <dbReference type="NCBI Taxonomy" id="363837"/>
    <lineage>
        <taxon>Bacteria</taxon>
        <taxon>Pseudomonadati</taxon>
        <taxon>Bacteroidota</taxon>
        <taxon>Chitinophagia</taxon>
        <taxon>Chitinophagales</taxon>
        <taxon>Chitinophagaceae</taxon>
        <taxon>Chitinophaga</taxon>
    </lineage>
</organism>
<reference evidence="2 3" key="1">
    <citation type="submission" date="2018-03" db="EMBL/GenBank/DDBJ databases">
        <title>Genomic Encyclopedia of Archaeal and Bacterial Type Strains, Phase II (KMG-II): from individual species to whole genera.</title>
        <authorList>
            <person name="Goeker M."/>
        </authorList>
    </citation>
    <scope>NUCLEOTIDE SEQUENCE [LARGE SCALE GENOMIC DNA]</scope>
    <source>
        <strain evidence="2 3">DSM 18107</strain>
    </source>
</reference>
<dbReference type="Gene3D" id="3.40.50.300">
    <property type="entry name" value="P-loop containing nucleotide triphosphate hydrolases"/>
    <property type="match status" value="1"/>
</dbReference>
<dbReference type="Pfam" id="PF13304">
    <property type="entry name" value="AAA_21"/>
    <property type="match status" value="1"/>
</dbReference>
<sequence>MLVKFSVGNYLSFKNIAIFDMSAEALKEKKGFTHIPFLHNPKISLLKSAAIYGHNSFGKSNLLKAYVSFQQTILNSFTIGNIAYETSIEPFRLNTTTLNKPSFFEAIFIIKQTKYRYGFEIYEKKVVSEWLYYTDGVSREHTLYIRVGQDYGEISKLWLKNTGNKVHEAKVFTKSNNLFLSTLLSQEGILRIDDIAGWFKGNLILNGNYGLTPNNSAVQIYSNEEYRNIILKFLDNADLGFKSVFEKVSRYINEKGYHTDLINTVFDTKQANFDLYTQHKIYDDNYKIQRTIEFDLIKNESSGSIKYFILACYLAYALKRGQLIWIDEIDASLSTQLLTFLLEIFNDDKNNVCGGQLIFIAHNTALLDNKLRRDQIWLVDKNEFGESTLHKGHTPETPIRINKSIEQDYREGKLARGVSKKVSKDNLPSLFDNLPPTE</sequence>
<dbReference type="InterPro" id="IPR003959">
    <property type="entry name" value="ATPase_AAA_core"/>
</dbReference>
<name>A0A2P8FBY8_9BACT</name>
<keyword evidence="3" id="KW-1185">Reference proteome</keyword>
<dbReference type="SUPFAM" id="SSF52540">
    <property type="entry name" value="P-loop containing nucleoside triphosphate hydrolases"/>
    <property type="match status" value="1"/>
</dbReference>
<dbReference type="OrthoDB" id="9809324at2"/>
<proteinExistence type="predicted"/>
<protein>
    <recommendedName>
        <fullName evidence="1">ATPase AAA-type core domain-containing protein</fullName>
    </recommendedName>
</protein>
<feature type="domain" description="ATPase AAA-type core" evidence="1">
    <location>
        <begin position="49"/>
        <end position="368"/>
    </location>
</feature>
<dbReference type="EMBL" id="PYGK01000029">
    <property type="protein sequence ID" value="PSL19208.1"/>
    <property type="molecule type" value="Genomic_DNA"/>
</dbReference>
<dbReference type="GO" id="GO:0016887">
    <property type="term" value="F:ATP hydrolysis activity"/>
    <property type="evidence" value="ECO:0007669"/>
    <property type="project" value="InterPro"/>
</dbReference>
<dbReference type="GO" id="GO:0005524">
    <property type="term" value="F:ATP binding"/>
    <property type="evidence" value="ECO:0007669"/>
    <property type="project" value="InterPro"/>
</dbReference>
<dbReference type="PANTHER" id="PTHR40396:SF1">
    <property type="entry name" value="ATPASE AAA-TYPE CORE DOMAIN-CONTAINING PROTEIN"/>
    <property type="match status" value="1"/>
</dbReference>
<gene>
    <name evidence="2" type="ORF">CLV42_1296</name>
</gene>
<evidence type="ECO:0000313" key="3">
    <source>
        <dbReference type="Proteomes" id="UP000240978"/>
    </source>
</evidence>
<accession>A0A2P8FBY8</accession>
<dbReference type="Proteomes" id="UP000240978">
    <property type="component" value="Unassembled WGS sequence"/>
</dbReference>
<evidence type="ECO:0000259" key="1">
    <source>
        <dbReference type="Pfam" id="PF13304"/>
    </source>
</evidence>
<evidence type="ECO:0000313" key="2">
    <source>
        <dbReference type="EMBL" id="PSL19208.1"/>
    </source>
</evidence>
<dbReference type="AlphaFoldDB" id="A0A2P8FBY8"/>
<comment type="caution">
    <text evidence="2">The sequence shown here is derived from an EMBL/GenBank/DDBJ whole genome shotgun (WGS) entry which is preliminary data.</text>
</comment>
<dbReference type="PANTHER" id="PTHR40396">
    <property type="entry name" value="ATPASE-LIKE PROTEIN"/>
    <property type="match status" value="1"/>
</dbReference>
<dbReference type="InterPro" id="IPR027417">
    <property type="entry name" value="P-loop_NTPase"/>
</dbReference>